<evidence type="ECO:0000313" key="2">
    <source>
        <dbReference type="EMBL" id="AEW07756.1"/>
    </source>
</evidence>
<feature type="non-terminal residue" evidence="2">
    <location>
        <position position="1"/>
    </location>
</feature>
<evidence type="ECO:0000259" key="1">
    <source>
        <dbReference type="Pfam" id="PF17032"/>
    </source>
</evidence>
<dbReference type="Pfam" id="PF17032">
    <property type="entry name" value="Zn_ribbon_15"/>
    <property type="match status" value="1"/>
</dbReference>
<dbReference type="EMBL" id="JQ261660">
    <property type="protein sequence ID" value="AEW07756.1"/>
    <property type="molecule type" value="Genomic_DNA"/>
</dbReference>
<reference evidence="2" key="1">
    <citation type="submission" date="2011-12" db="EMBL/GenBank/DDBJ databases">
        <title>Nucleotide Diversity and Divergence in the Loblolly Pine Gene Space.</title>
        <authorList>
            <person name="Neale D.B."/>
            <person name="Wegrzyn J.L."/>
            <person name="Lee J.M."/>
            <person name="Eckert A.J."/>
            <person name="Liechty J.D."/>
            <person name="Stevens K.A."/>
            <person name="Langley C.H."/>
        </authorList>
    </citation>
    <scope>NUCLEOTIDE SEQUENCE</scope>
    <source>
        <strain evidence="2">4603</strain>
        <tissue evidence="2">Megagametophyte</tissue>
    </source>
</reference>
<organism evidence="2">
    <name type="scientific">Pinus taeda</name>
    <name type="common">Loblolly pine</name>
    <dbReference type="NCBI Taxonomy" id="3352"/>
    <lineage>
        <taxon>Eukaryota</taxon>
        <taxon>Viridiplantae</taxon>
        <taxon>Streptophyta</taxon>
        <taxon>Embryophyta</taxon>
        <taxon>Tracheophyta</taxon>
        <taxon>Spermatophyta</taxon>
        <taxon>Pinopsida</taxon>
        <taxon>Pinidae</taxon>
        <taxon>Conifers I</taxon>
        <taxon>Pinales</taxon>
        <taxon>Pinaceae</taxon>
        <taxon>Pinus</taxon>
        <taxon>Pinus subgen. Pinus</taxon>
    </lineage>
</organism>
<accession>H9M9G0</accession>
<dbReference type="AlphaFoldDB" id="H9M9G0"/>
<dbReference type="PANTHER" id="PTHR36718:SF1">
    <property type="entry name" value="DOUBLE ZINC RIBBON PROTEIN MJ0416"/>
    <property type="match status" value="1"/>
</dbReference>
<dbReference type="PANTHER" id="PTHR36718">
    <property type="entry name" value="OS05G0435400 PROTEIN"/>
    <property type="match status" value="1"/>
</dbReference>
<dbReference type="InterPro" id="IPR053281">
    <property type="entry name" value="Double_zinc_ribbon"/>
</dbReference>
<protein>
    <recommendedName>
        <fullName evidence="1">Zinc-ribbon 15 domain-containing protein</fullName>
    </recommendedName>
</protein>
<gene>
    <name evidence="2" type="ORF">0_10868_01</name>
</gene>
<dbReference type="InterPro" id="IPR031493">
    <property type="entry name" value="Zinc_ribbon_15"/>
</dbReference>
<proteinExistence type="predicted"/>
<sequence length="61" mass="6935">AVYCDNCGFLMPKGLFREGRVPPHLTPEQNRDSLAGELHCWSCSRLLEREFNFCPFCGSAQ</sequence>
<name>H9M9G0_PINTA</name>
<feature type="domain" description="Zinc-ribbon 15" evidence="1">
    <location>
        <begin position="2"/>
        <end position="58"/>
    </location>
</feature>